<organism evidence="2 3">
    <name type="scientific">Monosporascus ibericus</name>
    <dbReference type="NCBI Taxonomy" id="155417"/>
    <lineage>
        <taxon>Eukaryota</taxon>
        <taxon>Fungi</taxon>
        <taxon>Dikarya</taxon>
        <taxon>Ascomycota</taxon>
        <taxon>Pezizomycotina</taxon>
        <taxon>Sordariomycetes</taxon>
        <taxon>Xylariomycetidae</taxon>
        <taxon>Xylariales</taxon>
        <taxon>Xylariales incertae sedis</taxon>
        <taxon>Monosporascus</taxon>
    </lineage>
</organism>
<feature type="domain" description="DUF6923" evidence="1">
    <location>
        <begin position="152"/>
        <end position="381"/>
    </location>
</feature>
<dbReference type="EMBL" id="QJNU01000420">
    <property type="protein sequence ID" value="RYO99421.1"/>
    <property type="molecule type" value="Genomic_DNA"/>
</dbReference>
<gene>
    <name evidence="2" type="ORF">DL764_006816</name>
</gene>
<reference evidence="2 3" key="1">
    <citation type="submission" date="2018-06" db="EMBL/GenBank/DDBJ databases">
        <title>Complete Genomes of Monosporascus.</title>
        <authorList>
            <person name="Robinson A.J."/>
            <person name="Natvig D.O."/>
        </authorList>
    </citation>
    <scope>NUCLEOTIDE SEQUENCE [LARGE SCALE GENOMIC DNA]</scope>
    <source>
        <strain evidence="2 3">CBS 110550</strain>
    </source>
</reference>
<name>A0A4Q4T3T0_9PEZI</name>
<evidence type="ECO:0000259" key="1">
    <source>
        <dbReference type="Pfam" id="PF21959"/>
    </source>
</evidence>
<dbReference type="InterPro" id="IPR054215">
    <property type="entry name" value="DUF6923"/>
</dbReference>
<comment type="caution">
    <text evidence="2">The sequence shown here is derived from an EMBL/GenBank/DDBJ whole genome shotgun (WGS) entry which is preliminary data.</text>
</comment>
<accession>A0A4Q4T3T0</accession>
<proteinExistence type="predicted"/>
<dbReference type="SUPFAM" id="SSF63825">
    <property type="entry name" value="YWTD domain"/>
    <property type="match status" value="1"/>
</dbReference>
<dbReference type="OrthoDB" id="4405280at2759"/>
<dbReference type="Pfam" id="PF21959">
    <property type="entry name" value="DUF6923"/>
    <property type="match status" value="1"/>
</dbReference>
<keyword evidence="3" id="KW-1185">Reference proteome</keyword>
<sequence length="395" mass="43237">MDERGNNNHYSAHNRHRKVNDYSSTGWHSCIDHYSAASRYYIRNLTSTTTVPPAGTTSGTVIVYTPPGYVTTTTTWRSSITSTTTVSPSGTQNGTVIVQVPYGATTTYTTPYNGSITTTTTQFPTGTDATVAVVVQTPLPTLSCDPFGYLTQNTSLYRVNITSGDLTLIRDVVGDGRLLQAIGYNVADNYLYGTIGGRNNTPVFLIRIAANGDSTILNELTLPYRVNTGDVDEQSRYWITYNGTNITQVDVRPSSPTFGQLIGTTRRATTLPANNATIYDWAYVPGRGNFLWSLGQGPARNSTTLQRFNRGTYNWELVRDLGNIAGDNWWGAIYASADGFLYATENSSGQIWRFPLSEIDGPPTRFSTANPTRENDGARCIQAQDLPEQPYATAP</sequence>
<dbReference type="Proteomes" id="UP000293360">
    <property type="component" value="Unassembled WGS sequence"/>
</dbReference>
<evidence type="ECO:0000313" key="2">
    <source>
        <dbReference type="EMBL" id="RYO99421.1"/>
    </source>
</evidence>
<protein>
    <recommendedName>
        <fullName evidence="1">DUF6923 domain-containing protein</fullName>
    </recommendedName>
</protein>
<dbReference type="STRING" id="155417.A0A4Q4T3T0"/>
<evidence type="ECO:0000313" key="3">
    <source>
        <dbReference type="Proteomes" id="UP000293360"/>
    </source>
</evidence>
<dbReference type="AlphaFoldDB" id="A0A4Q4T3T0"/>